<keyword evidence="2 5" id="KW-0479">Metal-binding</keyword>
<dbReference type="InterPro" id="IPR015813">
    <property type="entry name" value="Pyrv/PenolPyrv_kinase-like_dom"/>
</dbReference>
<dbReference type="InterPro" id="IPR040442">
    <property type="entry name" value="Pyrv_kinase-like_dom_sf"/>
</dbReference>
<dbReference type="GO" id="GO:0006107">
    <property type="term" value="P:oxaloacetate metabolic process"/>
    <property type="evidence" value="ECO:0007669"/>
    <property type="project" value="TreeGrafter"/>
</dbReference>
<dbReference type="PIRSF" id="PIRSF015582">
    <property type="entry name" value="Cit_lyase_B"/>
    <property type="match status" value="1"/>
</dbReference>
<dbReference type="HOGENOM" id="CLU_044864_0_2_12"/>
<sequence length="289" mass="31934">MKNRRSMLFMPGNNPGMLVSADILGADSIIYDLEDAVSLDEKDSARTLVRNALSFLKFTHSEITVRINPIDSPYWEKDLEAIIPVLPDGIVIPKASVDAVHSVEQKINEIKKAHNITKNFSFLMLVESARGIMDVNSIAKASSLIQGLLLGGEDYSVDMGIQRTRLSKELEYARFSLTTAAHAYGLDSLDTPFTDVEDFDGLRLDTAFSKSIGFSGRLVINPRQVEEIHKIFSPSSAEIERAEAILQAAEEAKQKGLGVFSFKGKMVDLPVIKRAQALYDSAKNWGLIK</sequence>
<accession>A0A0E2E896</accession>
<evidence type="ECO:0000313" key="7">
    <source>
        <dbReference type="EMBL" id="EMB36214.1"/>
    </source>
</evidence>
<dbReference type="GO" id="GO:0003824">
    <property type="term" value="F:catalytic activity"/>
    <property type="evidence" value="ECO:0007669"/>
    <property type="project" value="InterPro"/>
</dbReference>
<evidence type="ECO:0000256" key="1">
    <source>
        <dbReference type="ARBA" id="ARBA00001946"/>
    </source>
</evidence>
<feature type="binding site" evidence="4">
    <location>
        <position position="127"/>
    </location>
    <ligand>
        <name>substrate</name>
    </ligand>
</feature>
<evidence type="ECO:0000256" key="2">
    <source>
        <dbReference type="ARBA" id="ARBA00022723"/>
    </source>
</evidence>
<feature type="binding site" evidence="5">
    <location>
        <position position="127"/>
    </location>
    <ligand>
        <name>Mg(2+)</name>
        <dbReference type="ChEBI" id="CHEBI:18420"/>
    </ligand>
</feature>
<dbReference type="Pfam" id="PF03328">
    <property type="entry name" value="HpcH_HpaI"/>
    <property type="match status" value="1"/>
</dbReference>
<keyword evidence="3 5" id="KW-0460">Magnesium</keyword>
<evidence type="ECO:0000256" key="5">
    <source>
        <dbReference type="PIRSR" id="PIRSR015582-2"/>
    </source>
</evidence>
<feature type="binding site" evidence="5">
    <location>
        <position position="154"/>
    </location>
    <ligand>
        <name>Mg(2+)</name>
        <dbReference type="ChEBI" id="CHEBI:18420"/>
    </ligand>
</feature>
<dbReference type="PANTHER" id="PTHR32308:SF0">
    <property type="entry name" value="HPCH_HPAI ALDOLASE_CITRATE LYASE DOMAIN-CONTAINING PROTEIN"/>
    <property type="match status" value="1"/>
</dbReference>
<evidence type="ECO:0000259" key="6">
    <source>
        <dbReference type="Pfam" id="PF03328"/>
    </source>
</evidence>
<dbReference type="PATRIC" id="fig|999432.5.peg.421"/>
<feature type="domain" description="HpcH/HpaI aldolase/citrate lyase" evidence="6">
    <location>
        <begin position="5"/>
        <end position="222"/>
    </location>
</feature>
<organism evidence="7">
    <name type="scientific">Treponema denticola H-22</name>
    <dbReference type="NCBI Taxonomy" id="999432"/>
    <lineage>
        <taxon>Bacteria</taxon>
        <taxon>Pseudomonadati</taxon>
        <taxon>Spirochaetota</taxon>
        <taxon>Spirochaetia</taxon>
        <taxon>Spirochaetales</taxon>
        <taxon>Treponemataceae</taxon>
        <taxon>Treponema</taxon>
    </lineage>
</organism>
<evidence type="ECO:0000256" key="3">
    <source>
        <dbReference type="ARBA" id="ARBA00022842"/>
    </source>
</evidence>
<dbReference type="EMBL" id="AGDV01000001">
    <property type="protein sequence ID" value="EMB36214.1"/>
    <property type="molecule type" value="Genomic_DNA"/>
</dbReference>
<protein>
    <recommendedName>
        <fullName evidence="6">HpcH/HpaI aldolase/citrate lyase domain-containing protein</fullName>
    </recommendedName>
</protein>
<dbReference type="InterPro" id="IPR011206">
    <property type="entry name" value="Citrate_lyase_beta/mcl1/mcl2"/>
</dbReference>
<gene>
    <name evidence="7" type="ORF">HMPREF9726_00406</name>
</gene>
<name>A0A0E2E896_TREDN</name>
<feature type="binding site" evidence="4">
    <location>
        <position position="66"/>
    </location>
    <ligand>
        <name>substrate</name>
    </ligand>
</feature>
<proteinExistence type="predicted"/>
<dbReference type="InterPro" id="IPR005000">
    <property type="entry name" value="Aldolase/citrate-lyase_domain"/>
</dbReference>
<dbReference type="RefSeq" id="WP_002683023.1">
    <property type="nucleotide sequence ID" value="NZ_CM001795.1"/>
</dbReference>
<dbReference type="AlphaFoldDB" id="A0A0E2E896"/>
<dbReference type="Proteomes" id="UP000011705">
    <property type="component" value="Chromosome"/>
</dbReference>
<dbReference type="GO" id="GO:0000287">
    <property type="term" value="F:magnesium ion binding"/>
    <property type="evidence" value="ECO:0007669"/>
    <property type="project" value="TreeGrafter"/>
</dbReference>
<comment type="caution">
    <text evidence="7">The sequence shown here is derived from an EMBL/GenBank/DDBJ whole genome shotgun (WGS) entry which is preliminary data.</text>
</comment>
<reference evidence="7" key="1">
    <citation type="submission" date="2012-01" db="EMBL/GenBank/DDBJ databases">
        <title>The Genome Sequence of Treponema denticola H-22.</title>
        <authorList>
            <consortium name="The Broad Institute Genome Sequencing Platform"/>
            <person name="Earl A."/>
            <person name="Ward D."/>
            <person name="Feldgarden M."/>
            <person name="Gevers D."/>
            <person name="Blanton J.M."/>
            <person name="Fenno C.J."/>
            <person name="Baranova O.V."/>
            <person name="Mathney J."/>
            <person name="Dewhirst F.E."/>
            <person name="Izard J."/>
            <person name="Young S.K."/>
            <person name="Zeng Q."/>
            <person name="Gargeya S."/>
            <person name="Fitzgerald M."/>
            <person name="Haas B."/>
            <person name="Abouelleil A."/>
            <person name="Alvarado L."/>
            <person name="Arachchi H.M."/>
            <person name="Berlin A."/>
            <person name="Chapman S.B."/>
            <person name="Gearin G."/>
            <person name="Goldberg J."/>
            <person name="Griggs A."/>
            <person name="Gujja S."/>
            <person name="Hansen M."/>
            <person name="Heiman D."/>
            <person name="Howarth C."/>
            <person name="Larimer J."/>
            <person name="Lui A."/>
            <person name="MacDonald P.J.P."/>
            <person name="McCowen C."/>
            <person name="Montmayeur A."/>
            <person name="Murphy C."/>
            <person name="Neiman D."/>
            <person name="Pearson M."/>
            <person name="Priest M."/>
            <person name="Roberts A."/>
            <person name="Saif S."/>
            <person name="Shea T."/>
            <person name="Sisk P."/>
            <person name="Stolte C."/>
            <person name="Sykes S."/>
            <person name="Wortman J."/>
            <person name="Nusbaum C."/>
            <person name="Birren B."/>
        </authorList>
    </citation>
    <scope>NUCLEOTIDE SEQUENCE [LARGE SCALE GENOMIC DNA]</scope>
    <source>
        <strain evidence="7">H-22</strain>
    </source>
</reference>
<evidence type="ECO:0000256" key="4">
    <source>
        <dbReference type="PIRSR" id="PIRSR015582-1"/>
    </source>
</evidence>
<dbReference type="PANTHER" id="PTHR32308">
    <property type="entry name" value="LYASE BETA SUBUNIT, PUTATIVE (AFU_ORTHOLOGUE AFUA_4G13030)-RELATED"/>
    <property type="match status" value="1"/>
</dbReference>
<comment type="cofactor">
    <cofactor evidence="1">
        <name>Mg(2+)</name>
        <dbReference type="ChEBI" id="CHEBI:18420"/>
    </cofactor>
</comment>
<dbReference type="SUPFAM" id="SSF51621">
    <property type="entry name" value="Phosphoenolpyruvate/pyruvate domain"/>
    <property type="match status" value="1"/>
</dbReference>
<dbReference type="Gene3D" id="3.20.20.60">
    <property type="entry name" value="Phosphoenolpyruvate-binding domains"/>
    <property type="match status" value="1"/>
</dbReference>